<gene>
    <name evidence="5" type="ORF">ENO08_03080</name>
</gene>
<feature type="signal peptide" evidence="4">
    <location>
        <begin position="1"/>
        <end position="27"/>
    </location>
</feature>
<dbReference type="InterPro" id="IPR051012">
    <property type="entry name" value="CellSynth/LPSAsmb/PSIAsmb"/>
</dbReference>
<protein>
    <submittedName>
        <fullName evidence="5">Tetratricopeptide repeat protein</fullName>
    </submittedName>
</protein>
<organism evidence="5">
    <name type="scientific">Eiseniibacteriota bacterium</name>
    <dbReference type="NCBI Taxonomy" id="2212470"/>
    <lineage>
        <taxon>Bacteria</taxon>
        <taxon>Candidatus Eiseniibacteriota</taxon>
    </lineage>
</organism>
<keyword evidence="1" id="KW-0677">Repeat</keyword>
<keyword evidence="2 3" id="KW-0802">TPR repeat</keyword>
<feature type="chain" id="PRO_5031505441" evidence="4">
    <location>
        <begin position="28"/>
        <end position="481"/>
    </location>
</feature>
<dbReference type="PROSITE" id="PS50005">
    <property type="entry name" value="TPR"/>
    <property type="match status" value="1"/>
</dbReference>
<dbReference type="Pfam" id="PF13174">
    <property type="entry name" value="TPR_6"/>
    <property type="match status" value="2"/>
</dbReference>
<comment type="caution">
    <text evidence="5">The sequence shown here is derived from an EMBL/GenBank/DDBJ whole genome shotgun (WGS) entry which is preliminary data.</text>
</comment>
<sequence>MTHRFSRSKMLLLISGIVLALSASRLAAGELEELDFAKKLMRDGLYMAAAEEFQRFAERYPGSTHRPEALARAGEAFMKAGKANEALDVFDSYLEAYISGPDACRVRFHRGRIFKALKRYAESADEFLLVADGYPECSLVDQALLEAGDCLLSAGEVRQATSVLRRLVQGRESSDVTPRGMLSLSLALERGGRDLEASEVLQKILEDYPKSPVAALALLNLAARASARGEFDAALAHLDRVEERFEESALRERASLLAIEIHEGRGDDARLLPEARDFIDRFGDSPKRKEVYLAAIRAASRLGMHEPLLKLVDSFRSEDIFDDPSGEIRLLEGRALAAKGETERAIALLDDFGYDHPRSPLRDDALRLEADLLYDAGRVEEARRVYAALMLEPLETAERGALLERMAEIAATHLADTTSALDYWTMALESGGELEEKALFRIGSFRERMGDGTGALQAFERLLARFPQSEYADAAKRAVRR</sequence>
<evidence type="ECO:0000256" key="2">
    <source>
        <dbReference type="ARBA" id="ARBA00022803"/>
    </source>
</evidence>
<dbReference type="Gene3D" id="1.25.40.10">
    <property type="entry name" value="Tetratricopeptide repeat domain"/>
    <property type="match status" value="3"/>
</dbReference>
<evidence type="ECO:0000256" key="4">
    <source>
        <dbReference type="SAM" id="SignalP"/>
    </source>
</evidence>
<dbReference type="Pfam" id="PF13432">
    <property type="entry name" value="TPR_16"/>
    <property type="match status" value="2"/>
</dbReference>
<evidence type="ECO:0000256" key="3">
    <source>
        <dbReference type="PROSITE-ProRule" id="PRU00339"/>
    </source>
</evidence>
<feature type="repeat" description="TPR" evidence="3">
    <location>
        <begin position="436"/>
        <end position="469"/>
    </location>
</feature>
<dbReference type="PANTHER" id="PTHR45586">
    <property type="entry name" value="TPR REPEAT-CONTAINING PROTEIN PA4667"/>
    <property type="match status" value="1"/>
</dbReference>
<keyword evidence="4" id="KW-0732">Signal</keyword>
<evidence type="ECO:0000313" key="5">
    <source>
        <dbReference type="EMBL" id="HER43423.1"/>
    </source>
</evidence>
<dbReference type="EMBL" id="DSEC01000220">
    <property type="protein sequence ID" value="HER43423.1"/>
    <property type="molecule type" value="Genomic_DNA"/>
</dbReference>
<dbReference type="InterPro" id="IPR019734">
    <property type="entry name" value="TPR_rpt"/>
</dbReference>
<proteinExistence type="predicted"/>
<dbReference type="SMART" id="SM00028">
    <property type="entry name" value="TPR"/>
    <property type="match status" value="4"/>
</dbReference>
<dbReference type="AlphaFoldDB" id="A0A7V2AUC8"/>
<reference evidence="5" key="1">
    <citation type="journal article" date="2020" name="mSystems">
        <title>Genome- and Community-Level Interaction Insights into Carbon Utilization and Element Cycling Functions of Hydrothermarchaeota in Hydrothermal Sediment.</title>
        <authorList>
            <person name="Zhou Z."/>
            <person name="Liu Y."/>
            <person name="Xu W."/>
            <person name="Pan J."/>
            <person name="Luo Z.H."/>
            <person name="Li M."/>
        </authorList>
    </citation>
    <scope>NUCLEOTIDE SEQUENCE [LARGE SCALE GENOMIC DNA]</scope>
    <source>
        <strain evidence="5">SpSt-1233</strain>
    </source>
</reference>
<feature type="non-terminal residue" evidence="5">
    <location>
        <position position="481"/>
    </location>
</feature>
<evidence type="ECO:0000256" key="1">
    <source>
        <dbReference type="ARBA" id="ARBA00022737"/>
    </source>
</evidence>
<dbReference type="PANTHER" id="PTHR45586:SF1">
    <property type="entry name" value="LIPOPOLYSACCHARIDE ASSEMBLY PROTEIN B"/>
    <property type="match status" value="1"/>
</dbReference>
<dbReference type="SUPFAM" id="SSF48452">
    <property type="entry name" value="TPR-like"/>
    <property type="match status" value="2"/>
</dbReference>
<dbReference type="Proteomes" id="UP000886069">
    <property type="component" value="Unassembled WGS sequence"/>
</dbReference>
<accession>A0A7V2AUC8</accession>
<dbReference type="InterPro" id="IPR011990">
    <property type="entry name" value="TPR-like_helical_dom_sf"/>
</dbReference>
<name>A0A7V2AUC8_UNCEI</name>